<protein>
    <submittedName>
        <fullName evidence="1">Uncharacterized protein</fullName>
    </submittedName>
</protein>
<comment type="caution">
    <text evidence="1">The sequence shown here is derived from an EMBL/GenBank/DDBJ whole genome shotgun (WGS) entry which is preliminary data.</text>
</comment>
<dbReference type="AlphaFoldDB" id="A0A9D2PKL1"/>
<reference evidence="1" key="1">
    <citation type="journal article" date="2021" name="PeerJ">
        <title>Extensive microbial diversity within the chicken gut microbiome revealed by metagenomics and culture.</title>
        <authorList>
            <person name="Gilroy R."/>
            <person name="Ravi A."/>
            <person name="Getino M."/>
            <person name="Pursley I."/>
            <person name="Horton D.L."/>
            <person name="Alikhan N.F."/>
            <person name="Baker D."/>
            <person name="Gharbi K."/>
            <person name="Hall N."/>
            <person name="Watson M."/>
            <person name="Adriaenssens E.M."/>
            <person name="Foster-Nyarko E."/>
            <person name="Jarju S."/>
            <person name="Secka A."/>
            <person name="Antonio M."/>
            <person name="Oren A."/>
            <person name="Chaudhuri R.R."/>
            <person name="La Ragione R."/>
            <person name="Hildebrand F."/>
            <person name="Pallen M.J."/>
        </authorList>
    </citation>
    <scope>NUCLEOTIDE SEQUENCE</scope>
    <source>
        <strain evidence="1">ChiBcec2-3848</strain>
    </source>
</reference>
<dbReference type="Proteomes" id="UP000823886">
    <property type="component" value="Unassembled WGS sequence"/>
</dbReference>
<evidence type="ECO:0000313" key="1">
    <source>
        <dbReference type="EMBL" id="HJC62251.1"/>
    </source>
</evidence>
<reference evidence="1" key="2">
    <citation type="submission" date="2021-04" db="EMBL/GenBank/DDBJ databases">
        <authorList>
            <person name="Gilroy R."/>
        </authorList>
    </citation>
    <scope>NUCLEOTIDE SEQUENCE</scope>
    <source>
        <strain evidence="1">ChiBcec2-3848</strain>
    </source>
</reference>
<dbReference type="EMBL" id="DWVZ01000013">
    <property type="protein sequence ID" value="HJC62251.1"/>
    <property type="molecule type" value="Genomic_DNA"/>
</dbReference>
<accession>A0A9D2PKL1</accession>
<evidence type="ECO:0000313" key="2">
    <source>
        <dbReference type="Proteomes" id="UP000823886"/>
    </source>
</evidence>
<proteinExistence type="predicted"/>
<sequence length="48" mass="5302">MAKKQGGIQNAVSRWAYQNRRGGTRAADVLKSLEETEKTLGAVKVKKK</sequence>
<gene>
    <name evidence="1" type="ORF">H9753_01345</name>
</gene>
<organism evidence="1 2">
    <name type="scientific">Candidatus Blautia merdavium</name>
    <dbReference type="NCBI Taxonomy" id="2838494"/>
    <lineage>
        <taxon>Bacteria</taxon>
        <taxon>Bacillati</taxon>
        <taxon>Bacillota</taxon>
        <taxon>Clostridia</taxon>
        <taxon>Lachnospirales</taxon>
        <taxon>Lachnospiraceae</taxon>
        <taxon>Blautia</taxon>
    </lineage>
</organism>
<name>A0A9D2PKL1_9FIRM</name>